<gene>
    <name evidence="7" type="primary">potA</name>
    <name evidence="9" type="ORF">D2T33_00920</name>
</gene>
<dbReference type="GO" id="GO:0005524">
    <property type="term" value="F:ATP binding"/>
    <property type="evidence" value="ECO:0007669"/>
    <property type="project" value="UniProtKB-KW"/>
</dbReference>
<comment type="similarity">
    <text evidence="7">Belongs to the ABC transporter superfamily. Spermidine/putrescine importer (TC 3.A.1.11.1) family.</text>
</comment>
<dbReference type="SMART" id="SM00382">
    <property type="entry name" value="AAA"/>
    <property type="match status" value="1"/>
</dbReference>
<comment type="function">
    <text evidence="7">Part of the ABC transporter complex PotABCD involved in spermidine/putrescine import. Responsible for energy coupling to the transport system.</text>
</comment>
<dbReference type="Proteomes" id="UP000285710">
    <property type="component" value="Unassembled WGS sequence"/>
</dbReference>
<dbReference type="EC" id="7.6.2.11" evidence="7"/>
<dbReference type="Pfam" id="PF00005">
    <property type="entry name" value="ABC_tran"/>
    <property type="match status" value="1"/>
</dbReference>
<dbReference type="FunFam" id="3.40.50.300:FF:000425">
    <property type="entry name" value="Probable ABC transporter, ATP-binding subunit"/>
    <property type="match status" value="1"/>
</dbReference>
<evidence type="ECO:0000256" key="7">
    <source>
        <dbReference type="RuleBase" id="RU364083"/>
    </source>
</evidence>
<dbReference type="PANTHER" id="PTHR42781:SF4">
    <property type="entry name" value="SPERMIDINE_PUTRESCINE IMPORT ATP-BINDING PROTEIN POTA"/>
    <property type="match status" value="1"/>
</dbReference>
<evidence type="ECO:0000259" key="8">
    <source>
        <dbReference type="PROSITE" id="PS50893"/>
    </source>
</evidence>
<keyword evidence="5 7" id="KW-1278">Translocase</keyword>
<dbReference type="Gene3D" id="2.40.50.100">
    <property type="match status" value="1"/>
</dbReference>
<proteinExistence type="inferred from homology"/>
<evidence type="ECO:0000256" key="3">
    <source>
        <dbReference type="ARBA" id="ARBA00022741"/>
    </source>
</evidence>
<comment type="subunit">
    <text evidence="7">The complex is composed of two ATP-binding proteins (PotA), two transmembrane proteins (PotB and PotC) and a solute-binding protein (PotD).</text>
</comment>
<name>A0A443J4W2_9RHOB</name>
<dbReference type="InterPro" id="IPR003439">
    <property type="entry name" value="ABC_transporter-like_ATP-bd"/>
</dbReference>
<accession>A0A443J4W2</accession>
<keyword evidence="2 7" id="KW-1003">Cell membrane</keyword>
<comment type="caution">
    <text evidence="9">The sequence shown here is derived from an EMBL/GenBank/DDBJ whole genome shotgun (WGS) entry which is preliminary data.</text>
</comment>
<dbReference type="Gene3D" id="2.40.50.140">
    <property type="entry name" value="Nucleic acid-binding proteins"/>
    <property type="match status" value="1"/>
</dbReference>
<dbReference type="InterPro" id="IPR050093">
    <property type="entry name" value="ABC_SmlMolc_Importer"/>
</dbReference>
<dbReference type="EMBL" id="SAUW01000001">
    <property type="protein sequence ID" value="RWR15608.1"/>
    <property type="molecule type" value="Genomic_DNA"/>
</dbReference>
<dbReference type="SUPFAM" id="SSF52540">
    <property type="entry name" value="P-loop containing nucleoside triphosphate hydrolases"/>
    <property type="match status" value="1"/>
</dbReference>
<feature type="domain" description="ABC transporter" evidence="8">
    <location>
        <begin position="17"/>
        <end position="247"/>
    </location>
</feature>
<keyword evidence="10" id="KW-1185">Reference proteome</keyword>
<dbReference type="GO" id="GO:0015417">
    <property type="term" value="F:ABC-type polyamine transporter activity"/>
    <property type="evidence" value="ECO:0007669"/>
    <property type="project" value="UniProtKB-EC"/>
</dbReference>
<keyword evidence="6 7" id="KW-0472">Membrane</keyword>
<dbReference type="InterPro" id="IPR008995">
    <property type="entry name" value="Mo/tungstate-bd_C_term_dom"/>
</dbReference>
<evidence type="ECO:0000313" key="9">
    <source>
        <dbReference type="EMBL" id="RWR15608.1"/>
    </source>
</evidence>
<comment type="catalytic activity">
    <reaction evidence="7">
        <text>ATP + H2O + polyamine-[polyamine-binding protein]Side 1 = ADP + phosphate + polyamineSide 2 + [polyamine-binding protein]Side 1.</text>
        <dbReference type="EC" id="7.6.2.11"/>
    </reaction>
</comment>
<dbReference type="InterPro" id="IPR017871">
    <property type="entry name" value="ABC_transporter-like_CS"/>
</dbReference>
<evidence type="ECO:0000256" key="4">
    <source>
        <dbReference type="ARBA" id="ARBA00022840"/>
    </source>
</evidence>
<dbReference type="InterPro" id="IPR005893">
    <property type="entry name" value="PotA-like"/>
</dbReference>
<evidence type="ECO:0000313" key="10">
    <source>
        <dbReference type="Proteomes" id="UP000285710"/>
    </source>
</evidence>
<evidence type="ECO:0000256" key="5">
    <source>
        <dbReference type="ARBA" id="ARBA00022967"/>
    </source>
</evidence>
<dbReference type="AlphaFoldDB" id="A0A443J4W2"/>
<dbReference type="PROSITE" id="PS00211">
    <property type="entry name" value="ABC_TRANSPORTER_1"/>
    <property type="match status" value="1"/>
</dbReference>
<dbReference type="PROSITE" id="PS50893">
    <property type="entry name" value="ABC_TRANSPORTER_2"/>
    <property type="match status" value="1"/>
</dbReference>
<dbReference type="Pfam" id="PF08402">
    <property type="entry name" value="TOBE_2"/>
    <property type="match status" value="1"/>
</dbReference>
<dbReference type="SUPFAM" id="SSF50331">
    <property type="entry name" value="MOP-like"/>
    <property type="match status" value="1"/>
</dbReference>
<dbReference type="GO" id="GO:0016887">
    <property type="term" value="F:ATP hydrolysis activity"/>
    <property type="evidence" value="ECO:0007669"/>
    <property type="project" value="InterPro"/>
</dbReference>
<dbReference type="PANTHER" id="PTHR42781">
    <property type="entry name" value="SPERMIDINE/PUTRESCINE IMPORT ATP-BINDING PROTEIN POTA"/>
    <property type="match status" value="1"/>
</dbReference>
<evidence type="ECO:0000256" key="1">
    <source>
        <dbReference type="ARBA" id="ARBA00022448"/>
    </source>
</evidence>
<protein>
    <recommendedName>
        <fullName evidence="7">Spermidine/putrescine import ATP-binding protein PotA</fullName>
        <ecNumber evidence="7">7.6.2.11</ecNumber>
    </recommendedName>
</protein>
<keyword evidence="4 7" id="KW-0067">ATP-binding</keyword>
<dbReference type="NCBIfam" id="TIGR01187">
    <property type="entry name" value="potA"/>
    <property type="match status" value="1"/>
</dbReference>
<keyword evidence="1 7" id="KW-0813">Transport</keyword>
<keyword evidence="3 7" id="KW-0547">Nucleotide-binding</keyword>
<dbReference type="InterPro" id="IPR027417">
    <property type="entry name" value="P-loop_NTPase"/>
</dbReference>
<sequence length="367" mass="40129">MGAGDIGTTRSRAGSPVRFAGVSKSFGSFVAVHPLVLDVKEGEFMSFLGPSGSGKTTTLMMLAGFEEPTDGRIYIGHQDITAVPPARRNVGMVFQSYALFPHMTVEQNIAFPLRMRGLSKAEQMREVGRVLEIVGLERFGRRFPGQLSGGQQQRVALARAIVFQPPVLLMDEPLSALDKYLRSHLQSEIRRIHRDLGITVVYVTHDQDEAMTMSDRICVMRDGRIAQVDAPEALYSRPQDEFVVGFLGESNMLDAVVAFSAERTLQLEIGGDRIVLPVARQPAGGRVRLSVRPEHVAFHPDPAGGATVADVTYVGDHRRYDLRLADGRMLIVKAQSTGAEPVPPGARVTVDWPAAQIRAFSEGKALQ</sequence>
<dbReference type="InterPro" id="IPR003593">
    <property type="entry name" value="AAA+_ATPase"/>
</dbReference>
<dbReference type="InterPro" id="IPR012340">
    <property type="entry name" value="NA-bd_OB-fold"/>
</dbReference>
<dbReference type="GO" id="GO:0015697">
    <property type="term" value="P:quaternary ammonium group transport"/>
    <property type="evidence" value="ECO:0007669"/>
    <property type="project" value="UniProtKB-ARBA"/>
</dbReference>
<dbReference type="Gene3D" id="3.40.50.300">
    <property type="entry name" value="P-loop containing nucleotide triphosphate hydrolases"/>
    <property type="match status" value="1"/>
</dbReference>
<organism evidence="9 10">
    <name type="scientific">Paenirhodobacter populi</name>
    <dbReference type="NCBI Taxonomy" id="2306993"/>
    <lineage>
        <taxon>Bacteria</taxon>
        <taxon>Pseudomonadati</taxon>
        <taxon>Pseudomonadota</taxon>
        <taxon>Alphaproteobacteria</taxon>
        <taxon>Rhodobacterales</taxon>
        <taxon>Rhodobacter group</taxon>
        <taxon>Paenirhodobacter</taxon>
    </lineage>
</organism>
<dbReference type="GO" id="GO:0043190">
    <property type="term" value="C:ATP-binding cassette (ABC) transporter complex"/>
    <property type="evidence" value="ECO:0007669"/>
    <property type="project" value="InterPro"/>
</dbReference>
<evidence type="ECO:0000256" key="6">
    <source>
        <dbReference type="ARBA" id="ARBA00023136"/>
    </source>
</evidence>
<reference evidence="9 10" key="1">
    <citation type="submission" date="2019-01" db="EMBL/GenBank/DDBJ databases">
        <title>Sinorhodobacter populi sp. nov. isolated from the symptomatic bark tissue of Populus euramericana canker.</title>
        <authorList>
            <person name="Xu G."/>
        </authorList>
    </citation>
    <scope>NUCLEOTIDE SEQUENCE [LARGE SCALE GENOMIC DNA]</scope>
    <source>
        <strain evidence="9 10">2D-5</strain>
    </source>
</reference>
<evidence type="ECO:0000256" key="2">
    <source>
        <dbReference type="ARBA" id="ARBA00022475"/>
    </source>
</evidence>
<dbReference type="InterPro" id="IPR013611">
    <property type="entry name" value="Transp-assoc_OB_typ2"/>
</dbReference>
<reference evidence="9 10" key="2">
    <citation type="submission" date="2019-01" db="EMBL/GenBank/DDBJ databases">
        <authorList>
            <person name="Li Y."/>
        </authorList>
    </citation>
    <scope>NUCLEOTIDE SEQUENCE [LARGE SCALE GENOMIC DNA]</scope>
    <source>
        <strain evidence="9 10">2D-5</strain>
    </source>
</reference>